<accession>A0A5S4YUP8</accession>
<name>A0A5S4YUP8_9BRAD</name>
<protein>
    <recommendedName>
        <fullName evidence="2">DNA polymerase Y-family little finger domain-containing protein</fullName>
    </recommendedName>
</protein>
<proteinExistence type="predicted"/>
<gene>
    <name evidence="3" type="ORF">FXV83_05330</name>
</gene>
<dbReference type="SUPFAM" id="SSF100879">
    <property type="entry name" value="Lesion bypass DNA polymerase (Y-family), little finger domain"/>
    <property type="match status" value="1"/>
</dbReference>
<comment type="caution">
    <text evidence="3">The sequence shown here is derived from an EMBL/GenBank/DDBJ whole genome shotgun (WGS) entry which is preliminary data.</text>
</comment>
<reference evidence="3 4" key="1">
    <citation type="submission" date="2019-08" db="EMBL/GenBank/DDBJ databases">
        <title>Bradyrhizobium hipponensis sp. nov., a rhizobium isolated from a Lupinus angustifolius root nodule in Tunisia.</title>
        <authorList>
            <person name="Off K."/>
            <person name="Rejili M."/>
            <person name="Mars M."/>
            <person name="Brachmann A."/>
            <person name="Marin M."/>
        </authorList>
    </citation>
    <scope>NUCLEOTIDE SEQUENCE [LARGE SCALE GENOMIC DNA]</scope>
    <source>
        <strain evidence="4">aSej3</strain>
    </source>
</reference>
<dbReference type="AlphaFoldDB" id="A0A5S4YUP8"/>
<dbReference type="InterPro" id="IPR036775">
    <property type="entry name" value="DNA_pol_Y-fam_lit_finger_sf"/>
</dbReference>
<dbReference type="EMBL" id="VSTH01000018">
    <property type="protein sequence ID" value="TYO67404.1"/>
    <property type="molecule type" value="Genomic_DNA"/>
</dbReference>
<dbReference type="GO" id="GO:0003684">
    <property type="term" value="F:damaged DNA binding"/>
    <property type="evidence" value="ECO:0007669"/>
    <property type="project" value="InterPro"/>
</dbReference>
<dbReference type="RefSeq" id="WP_148738161.1">
    <property type="nucleotide sequence ID" value="NZ_VSTH01000018.1"/>
</dbReference>
<dbReference type="Proteomes" id="UP000324797">
    <property type="component" value="Unassembled WGS sequence"/>
</dbReference>
<dbReference type="GO" id="GO:0003887">
    <property type="term" value="F:DNA-directed DNA polymerase activity"/>
    <property type="evidence" value="ECO:0007669"/>
    <property type="project" value="UniProtKB-EC"/>
</dbReference>
<evidence type="ECO:0000259" key="2">
    <source>
        <dbReference type="Pfam" id="PF11799"/>
    </source>
</evidence>
<evidence type="ECO:0000256" key="1">
    <source>
        <dbReference type="SAM" id="MobiDB-lite"/>
    </source>
</evidence>
<evidence type="ECO:0000313" key="4">
    <source>
        <dbReference type="Proteomes" id="UP000324797"/>
    </source>
</evidence>
<dbReference type="Pfam" id="PF11799">
    <property type="entry name" value="IMS_C"/>
    <property type="match status" value="1"/>
</dbReference>
<keyword evidence="4" id="KW-1185">Reference proteome</keyword>
<evidence type="ECO:0000313" key="3">
    <source>
        <dbReference type="EMBL" id="TYO67404.1"/>
    </source>
</evidence>
<dbReference type="InterPro" id="IPR017961">
    <property type="entry name" value="DNA_pol_Y-fam_little_finger"/>
</dbReference>
<organism evidence="3 4">
    <name type="scientific">Bradyrhizobium hipponense</name>
    <dbReference type="NCBI Taxonomy" id="2605638"/>
    <lineage>
        <taxon>Bacteria</taxon>
        <taxon>Pseudomonadati</taxon>
        <taxon>Pseudomonadota</taxon>
        <taxon>Alphaproteobacteria</taxon>
        <taxon>Hyphomicrobiales</taxon>
        <taxon>Nitrobacteraceae</taxon>
        <taxon>Bradyrhizobium</taxon>
    </lineage>
</organism>
<dbReference type="GO" id="GO:0006281">
    <property type="term" value="P:DNA repair"/>
    <property type="evidence" value="ECO:0007669"/>
    <property type="project" value="InterPro"/>
</dbReference>
<feature type="domain" description="DNA polymerase Y-family little finger" evidence="2">
    <location>
        <begin position="18"/>
        <end position="117"/>
    </location>
</feature>
<feature type="region of interest" description="Disordered" evidence="1">
    <location>
        <begin position="66"/>
        <end position="89"/>
    </location>
</feature>
<sequence>MDACSHLDDREARAIRVRKSIGAENTFSSHLFDFKAMPPSCPADRKVWRHCDDKGARGQTVTVKISSTISSSSRGAGRDPSRSRPQRTQTVIDRLAVGRMRAPRLARRLGVSLSSPQGRPQMDPPIGFGSEIASVSVNAEAKRRVTRQPAASGTILSSPYLRINSIRERGSPSTYIPR</sequence>